<dbReference type="InterPro" id="IPR036397">
    <property type="entry name" value="RNaseH_sf"/>
</dbReference>
<dbReference type="Gene3D" id="3.30.420.10">
    <property type="entry name" value="Ribonuclease H-like superfamily/Ribonuclease H"/>
    <property type="match status" value="1"/>
</dbReference>
<dbReference type="GO" id="GO:0004523">
    <property type="term" value="F:RNA-DNA hybrid ribonuclease activity"/>
    <property type="evidence" value="ECO:0007669"/>
    <property type="project" value="InterPro"/>
</dbReference>
<dbReference type="PANTHER" id="PTHR47723">
    <property type="entry name" value="OS05G0353850 PROTEIN"/>
    <property type="match status" value="1"/>
</dbReference>
<dbReference type="Proteomes" id="UP001280121">
    <property type="component" value="Unassembled WGS sequence"/>
</dbReference>
<feature type="domain" description="RNase H type-1" evidence="1">
    <location>
        <begin position="65"/>
        <end position="174"/>
    </location>
</feature>
<dbReference type="CDD" id="cd06222">
    <property type="entry name" value="RNase_H_like"/>
    <property type="match status" value="1"/>
</dbReference>
<proteinExistence type="predicted"/>
<dbReference type="AlphaFoldDB" id="A0AAD9X2K9"/>
<accession>A0AAD9X2K9</accession>
<dbReference type="PANTHER" id="PTHR47723:SF19">
    <property type="entry name" value="POLYNUCLEOTIDYL TRANSFERASE, RIBONUCLEASE H-LIKE SUPERFAMILY PROTEIN"/>
    <property type="match status" value="1"/>
</dbReference>
<evidence type="ECO:0000313" key="2">
    <source>
        <dbReference type="EMBL" id="KAK2651634.1"/>
    </source>
</evidence>
<protein>
    <recommendedName>
        <fullName evidence="1">RNase H type-1 domain-containing protein</fullName>
    </recommendedName>
</protein>
<evidence type="ECO:0000259" key="1">
    <source>
        <dbReference type="Pfam" id="PF13456"/>
    </source>
</evidence>
<dbReference type="InterPro" id="IPR002156">
    <property type="entry name" value="RNaseH_domain"/>
</dbReference>
<reference evidence="2" key="1">
    <citation type="journal article" date="2023" name="Plant J.">
        <title>Genome sequences and population genomics provide insights into the demographic history, inbreeding, and mutation load of two 'living fossil' tree species of Dipteronia.</title>
        <authorList>
            <person name="Feng Y."/>
            <person name="Comes H.P."/>
            <person name="Chen J."/>
            <person name="Zhu S."/>
            <person name="Lu R."/>
            <person name="Zhang X."/>
            <person name="Li P."/>
            <person name="Qiu J."/>
            <person name="Olsen K.M."/>
            <person name="Qiu Y."/>
        </authorList>
    </citation>
    <scope>NUCLEOTIDE SEQUENCE</scope>
    <source>
        <strain evidence="2">KIB01</strain>
    </source>
</reference>
<gene>
    <name evidence="2" type="ORF">Ddye_011490</name>
</gene>
<dbReference type="InterPro" id="IPR044730">
    <property type="entry name" value="RNase_H-like_dom_plant"/>
</dbReference>
<dbReference type="InterPro" id="IPR053151">
    <property type="entry name" value="RNase_H-like"/>
</dbReference>
<dbReference type="EMBL" id="JANJYI010000004">
    <property type="protein sequence ID" value="KAK2651634.1"/>
    <property type="molecule type" value="Genomic_DNA"/>
</dbReference>
<sequence length="197" mass="20648">MGANFLGGRLAGRISRGLGCSLEFPPPPLLLLTSAFPSSFSGWHPPPQGGFKFNTDPVVPSDGSSFNIGAVIRDAKGQVVLVVSKCLRGHFSVEVCEALALREGLCLAKQHCLSVGWAEVDTANVAAGVNSSKPCKSVACFVFDDISSLCKDVGVFSCMAISRVGNGLAHNLTSLAISSLRDHLWQGYCPSFLCAGC</sequence>
<comment type="caution">
    <text evidence="2">The sequence shown here is derived from an EMBL/GenBank/DDBJ whole genome shotgun (WGS) entry which is preliminary data.</text>
</comment>
<organism evidence="2 3">
    <name type="scientific">Dipteronia dyeriana</name>
    <dbReference type="NCBI Taxonomy" id="168575"/>
    <lineage>
        <taxon>Eukaryota</taxon>
        <taxon>Viridiplantae</taxon>
        <taxon>Streptophyta</taxon>
        <taxon>Embryophyta</taxon>
        <taxon>Tracheophyta</taxon>
        <taxon>Spermatophyta</taxon>
        <taxon>Magnoliopsida</taxon>
        <taxon>eudicotyledons</taxon>
        <taxon>Gunneridae</taxon>
        <taxon>Pentapetalae</taxon>
        <taxon>rosids</taxon>
        <taxon>malvids</taxon>
        <taxon>Sapindales</taxon>
        <taxon>Sapindaceae</taxon>
        <taxon>Hippocastanoideae</taxon>
        <taxon>Acereae</taxon>
        <taxon>Dipteronia</taxon>
    </lineage>
</organism>
<evidence type="ECO:0000313" key="3">
    <source>
        <dbReference type="Proteomes" id="UP001280121"/>
    </source>
</evidence>
<dbReference type="Pfam" id="PF13456">
    <property type="entry name" value="RVT_3"/>
    <property type="match status" value="1"/>
</dbReference>
<keyword evidence="3" id="KW-1185">Reference proteome</keyword>
<dbReference type="GO" id="GO:0003676">
    <property type="term" value="F:nucleic acid binding"/>
    <property type="evidence" value="ECO:0007669"/>
    <property type="project" value="InterPro"/>
</dbReference>
<name>A0AAD9X2K9_9ROSI</name>